<feature type="domain" description="NodB homology" evidence="5">
    <location>
        <begin position="92"/>
        <end position="281"/>
    </location>
</feature>
<evidence type="ECO:0000313" key="7">
    <source>
        <dbReference type="Proteomes" id="UP001479436"/>
    </source>
</evidence>
<organism evidence="6 7">
    <name type="scientific">Basidiobolus ranarum</name>
    <dbReference type="NCBI Taxonomy" id="34480"/>
    <lineage>
        <taxon>Eukaryota</taxon>
        <taxon>Fungi</taxon>
        <taxon>Fungi incertae sedis</taxon>
        <taxon>Zoopagomycota</taxon>
        <taxon>Entomophthoromycotina</taxon>
        <taxon>Basidiobolomycetes</taxon>
        <taxon>Basidiobolales</taxon>
        <taxon>Basidiobolaceae</taxon>
        <taxon>Basidiobolus</taxon>
    </lineage>
</organism>
<feature type="compositionally biased region" description="Polar residues" evidence="3">
    <location>
        <begin position="322"/>
        <end position="331"/>
    </location>
</feature>
<keyword evidence="2 6" id="KW-0378">Hydrolase</keyword>
<evidence type="ECO:0000256" key="3">
    <source>
        <dbReference type="SAM" id="MobiDB-lite"/>
    </source>
</evidence>
<dbReference type="PANTHER" id="PTHR10587:SF133">
    <property type="entry name" value="CHITIN DEACETYLASE 1-RELATED"/>
    <property type="match status" value="1"/>
</dbReference>
<keyword evidence="4" id="KW-0732">Signal</keyword>
<evidence type="ECO:0000256" key="4">
    <source>
        <dbReference type="SAM" id="SignalP"/>
    </source>
</evidence>
<dbReference type="PANTHER" id="PTHR10587">
    <property type="entry name" value="GLYCOSYL TRANSFERASE-RELATED"/>
    <property type="match status" value="1"/>
</dbReference>
<dbReference type="InterPro" id="IPR002509">
    <property type="entry name" value="NODB_dom"/>
</dbReference>
<keyword evidence="1" id="KW-0479">Metal-binding</keyword>
<keyword evidence="7" id="KW-1185">Reference proteome</keyword>
<dbReference type="Pfam" id="PF01522">
    <property type="entry name" value="Polysacc_deac_1"/>
    <property type="match status" value="1"/>
</dbReference>
<name>A0ABR2W8C8_9FUNG</name>
<proteinExistence type="predicted"/>
<comment type="caution">
    <text evidence="6">The sequence shown here is derived from an EMBL/GenBank/DDBJ whole genome shotgun (WGS) entry which is preliminary data.</text>
</comment>
<evidence type="ECO:0000256" key="1">
    <source>
        <dbReference type="ARBA" id="ARBA00022723"/>
    </source>
</evidence>
<dbReference type="InterPro" id="IPR050248">
    <property type="entry name" value="Polysacc_deacetylase_ArnD"/>
</dbReference>
<evidence type="ECO:0000256" key="2">
    <source>
        <dbReference type="ARBA" id="ARBA00022801"/>
    </source>
</evidence>
<dbReference type="Proteomes" id="UP001479436">
    <property type="component" value="Unassembled WGS sequence"/>
</dbReference>
<accession>A0ABR2W8C8</accession>
<evidence type="ECO:0000259" key="5">
    <source>
        <dbReference type="PROSITE" id="PS51677"/>
    </source>
</evidence>
<sequence length="352" mass="38423">MKFLIPGLLSLLPAIVQAQTPNWPTWDTPPTILPEHTELAKGIASIPANVPQRAPGAPPTCTQNPCNEDCGCWWTCGNCVAPDDIVACPTPKVWGLTFDDGPSQNTTYILDYLKQNNMKAMFCVVGSRVVQNPEILKRTYAEGHEICVHTWSHTALTSQSNDQVVAEIKWTEKAIYDTIGVVPKYMRPPFGDVDNRVRAIMRGLGYKIILWNMDTSDWKLNSPDSNYNPDNVKQTFIDFINTRVPTLQQGVISLEHDLRAEGVQQFPIAVDLMKTAGFSMISVGQCLKDDNVYQGNSTSGNSGNTSSTGNASNSANATGSNKPTTTGKSSATQARATGIFSVVSIMAIYFLL</sequence>
<feature type="chain" id="PRO_5046973711" evidence="4">
    <location>
        <begin position="19"/>
        <end position="352"/>
    </location>
</feature>
<dbReference type="GO" id="GO:0004099">
    <property type="term" value="F:chitin deacetylase activity"/>
    <property type="evidence" value="ECO:0007669"/>
    <property type="project" value="UniProtKB-EC"/>
</dbReference>
<reference evidence="6 7" key="1">
    <citation type="submission" date="2023-04" db="EMBL/GenBank/DDBJ databases">
        <title>Genome of Basidiobolus ranarum AG-B5.</title>
        <authorList>
            <person name="Stajich J.E."/>
            <person name="Carter-House D."/>
            <person name="Gryganskyi A."/>
        </authorList>
    </citation>
    <scope>NUCLEOTIDE SEQUENCE [LARGE SCALE GENOMIC DNA]</scope>
    <source>
        <strain evidence="6 7">AG-B5</strain>
    </source>
</reference>
<gene>
    <name evidence="6" type="primary">CDA2_4</name>
    <name evidence="6" type="ORF">K7432_002100</name>
</gene>
<evidence type="ECO:0000313" key="6">
    <source>
        <dbReference type="EMBL" id="KAK9723251.1"/>
    </source>
</evidence>
<dbReference type="InterPro" id="IPR011330">
    <property type="entry name" value="Glyco_hydro/deAcase_b/a-brl"/>
</dbReference>
<dbReference type="EMBL" id="JASJQH010006929">
    <property type="protein sequence ID" value="KAK9723251.1"/>
    <property type="molecule type" value="Genomic_DNA"/>
</dbReference>
<feature type="compositionally biased region" description="Low complexity" evidence="3">
    <location>
        <begin position="297"/>
        <end position="321"/>
    </location>
</feature>
<dbReference type="PROSITE" id="PS51677">
    <property type="entry name" value="NODB"/>
    <property type="match status" value="1"/>
</dbReference>
<feature type="region of interest" description="Disordered" evidence="3">
    <location>
        <begin position="297"/>
        <end position="331"/>
    </location>
</feature>
<feature type="signal peptide" evidence="4">
    <location>
        <begin position="1"/>
        <end position="18"/>
    </location>
</feature>
<dbReference type="EC" id="3.5.1.41" evidence="6"/>
<dbReference type="Gene3D" id="3.20.20.370">
    <property type="entry name" value="Glycoside hydrolase/deacetylase"/>
    <property type="match status" value="1"/>
</dbReference>
<dbReference type="SUPFAM" id="SSF88713">
    <property type="entry name" value="Glycoside hydrolase/deacetylase"/>
    <property type="match status" value="1"/>
</dbReference>
<protein>
    <submittedName>
        <fullName evidence="6">Chitin deacetylase</fullName>
        <ecNumber evidence="6">3.5.1.41</ecNumber>
    </submittedName>
</protein>